<dbReference type="EMBL" id="VWOX01000005">
    <property type="protein sequence ID" value="KAA5543836.1"/>
    <property type="molecule type" value="Genomic_DNA"/>
</dbReference>
<comment type="pathway">
    <text evidence="2 7">Isoprenoid biosynthesis; isopentenyl diphosphate biosynthesis via DXP pathway; isopentenyl diphosphate from 1-deoxy-D-xylulose 5-phosphate: step 4/6.</text>
</comment>
<gene>
    <name evidence="7 10" type="primary">ispF</name>
    <name evidence="10" type="ORF">FYK55_11750</name>
</gene>
<dbReference type="CDD" id="cd00554">
    <property type="entry name" value="MECDP_synthase"/>
    <property type="match status" value="1"/>
</dbReference>
<evidence type="ECO:0000256" key="8">
    <source>
        <dbReference type="RuleBase" id="RU004395"/>
    </source>
</evidence>
<feature type="binding site" evidence="7">
    <location>
        <begin position="19"/>
        <end position="21"/>
    </location>
    <ligand>
        <name>4-CDP-2-C-methyl-D-erythritol 2-phosphate</name>
        <dbReference type="ChEBI" id="CHEBI:57919"/>
    </ligand>
</feature>
<evidence type="ECO:0000256" key="7">
    <source>
        <dbReference type="HAMAP-Rule" id="MF_00107"/>
    </source>
</evidence>
<proteinExistence type="inferred from homology"/>
<evidence type="ECO:0000256" key="5">
    <source>
        <dbReference type="ARBA" id="ARBA00023229"/>
    </source>
</evidence>
<comment type="catalytic activity">
    <reaction evidence="1 7 8">
        <text>4-CDP-2-C-methyl-D-erythritol 2-phosphate = 2-C-methyl-D-erythritol 2,4-cyclic diphosphate + CMP</text>
        <dbReference type="Rhea" id="RHEA:23864"/>
        <dbReference type="ChEBI" id="CHEBI:57919"/>
        <dbReference type="ChEBI" id="CHEBI:58483"/>
        <dbReference type="ChEBI" id="CHEBI:60377"/>
        <dbReference type="EC" id="4.6.1.12"/>
    </reaction>
</comment>
<dbReference type="SUPFAM" id="SSF69765">
    <property type="entry name" value="IpsF-like"/>
    <property type="match status" value="1"/>
</dbReference>
<feature type="binding site" evidence="7">
    <location>
        <position position="21"/>
    </location>
    <ligand>
        <name>a divalent metal cation</name>
        <dbReference type="ChEBI" id="CHEBI:60240"/>
    </ligand>
</feature>
<dbReference type="InterPro" id="IPR036571">
    <property type="entry name" value="MECDP_synthase_sf"/>
</dbReference>
<evidence type="ECO:0000259" key="9">
    <source>
        <dbReference type="Pfam" id="PF02542"/>
    </source>
</evidence>
<comment type="similarity">
    <text evidence="7 8">Belongs to the IspF family.</text>
</comment>
<dbReference type="Gene3D" id="3.30.1330.50">
    <property type="entry name" value="2-C-methyl-D-erythritol 2,4-cyclodiphosphate synthase"/>
    <property type="match status" value="1"/>
</dbReference>
<dbReference type="Proteomes" id="UP000324479">
    <property type="component" value="Unassembled WGS sequence"/>
</dbReference>
<dbReference type="UniPathway" id="UPA00056">
    <property type="reaction ID" value="UER00095"/>
</dbReference>
<feature type="binding site" evidence="7">
    <location>
        <position position="19"/>
    </location>
    <ligand>
        <name>a divalent metal cation</name>
        <dbReference type="ChEBI" id="CHEBI:60240"/>
    </ligand>
</feature>
<protein>
    <recommendedName>
        <fullName evidence="3 7">2-C-methyl-D-erythritol 2,4-cyclodiphosphate synthase</fullName>
        <shortName evidence="7">MECDP-synthase</shortName>
        <shortName evidence="7">MECPP-synthase</shortName>
        <shortName evidence="7">MECPS</shortName>
        <ecNumber evidence="3 7">4.6.1.12</ecNumber>
    </recommendedName>
</protein>
<dbReference type="Pfam" id="PF02542">
    <property type="entry name" value="YgbB"/>
    <property type="match status" value="1"/>
</dbReference>
<comment type="caution">
    <text evidence="10">The sequence shown here is derived from an EMBL/GenBank/DDBJ whole genome shotgun (WGS) entry which is preliminary data.</text>
</comment>
<reference evidence="10 11" key="1">
    <citation type="submission" date="2019-08" db="EMBL/GenBank/DDBJ databases">
        <authorList>
            <person name="Dhanesh K."/>
            <person name="Kumar G."/>
            <person name="Sasikala C."/>
            <person name="Venkata Ramana C."/>
        </authorList>
    </citation>
    <scope>NUCLEOTIDE SEQUENCE [LARGE SCALE GENOMIC DNA]</scope>
    <source>
        <strain evidence="10 11">JC645</strain>
    </source>
</reference>
<dbReference type="NCBIfam" id="TIGR00151">
    <property type="entry name" value="ispF"/>
    <property type="match status" value="1"/>
</dbReference>
<dbReference type="PANTHER" id="PTHR43181:SF1">
    <property type="entry name" value="2-C-METHYL-D-ERYTHRITOL 2,4-CYCLODIPHOSPHATE SYNTHASE, CHLOROPLASTIC"/>
    <property type="match status" value="1"/>
</dbReference>
<organism evidence="10 11">
    <name type="scientific">Roseiconus nitratireducens</name>
    <dbReference type="NCBI Taxonomy" id="2605748"/>
    <lineage>
        <taxon>Bacteria</taxon>
        <taxon>Pseudomonadati</taxon>
        <taxon>Planctomycetota</taxon>
        <taxon>Planctomycetia</taxon>
        <taxon>Pirellulales</taxon>
        <taxon>Pirellulaceae</taxon>
        <taxon>Roseiconus</taxon>
    </lineage>
</organism>
<dbReference type="GO" id="GO:0046872">
    <property type="term" value="F:metal ion binding"/>
    <property type="evidence" value="ECO:0007669"/>
    <property type="project" value="UniProtKB-KW"/>
</dbReference>
<dbReference type="EC" id="4.6.1.12" evidence="3 7"/>
<comment type="cofactor">
    <cofactor evidence="7">
        <name>a divalent metal cation</name>
        <dbReference type="ChEBI" id="CHEBI:60240"/>
    </cofactor>
    <text evidence="7">Binds 1 divalent metal cation per subunit.</text>
</comment>
<dbReference type="InterPro" id="IPR003526">
    <property type="entry name" value="MECDP_synthase"/>
</dbReference>
<dbReference type="AlphaFoldDB" id="A0A5M6DBF3"/>
<dbReference type="InterPro" id="IPR020555">
    <property type="entry name" value="MECDP_synthase_CS"/>
</dbReference>
<dbReference type="PROSITE" id="PS01350">
    <property type="entry name" value="ISPF"/>
    <property type="match status" value="1"/>
</dbReference>
<dbReference type="HAMAP" id="MF_00107">
    <property type="entry name" value="IspF"/>
    <property type="match status" value="1"/>
</dbReference>
<dbReference type="GO" id="GO:0019288">
    <property type="term" value="P:isopentenyl diphosphate biosynthetic process, methylerythritol 4-phosphate pathway"/>
    <property type="evidence" value="ECO:0007669"/>
    <property type="project" value="UniProtKB-UniRule"/>
</dbReference>
<keyword evidence="11" id="KW-1185">Reference proteome</keyword>
<evidence type="ECO:0000256" key="4">
    <source>
        <dbReference type="ARBA" id="ARBA00022723"/>
    </source>
</evidence>
<feature type="binding site" evidence="7">
    <location>
        <begin position="111"/>
        <end position="117"/>
    </location>
    <ligand>
        <name>4-CDP-2-C-methyl-D-erythritol 2-phosphate</name>
        <dbReference type="ChEBI" id="CHEBI:57919"/>
    </ligand>
</feature>
<sequence length="182" mass="18662">MSSSSSLSGPAFRVGLGYDSHRLGPGGPLRIGGVDVPSDFHAIGHSDADVLLHAITDALLGAVCAKDIGRLFPDDAAENAGRDSGEFLSAAVDAVRQAGMQVGNLDCVILAQRPKMAPHIDLMRERIASQLGVPTTDVSIKAKTGEGVGEIGTSQAIAARVVVLVISEGTGTPPTPRQADES</sequence>
<evidence type="ECO:0000256" key="3">
    <source>
        <dbReference type="ARBA" id="ARBA00012579"/>
    </source>
</evidence>
<evidence type="ECO:0000313" key="10">
    <source>
        <dbReference type="EMBL" id="KAA5543836.1"/>
    </source>
</evidence>
<dbReference type="RefSeq" id="WP_150076588.1">
    <property type="nucleotide sequence ID" value="NZ_VWOX01000005.1"/>
</dbReference>
<keyword evidence="6 7" id="KW-0456">Lyase</keyword>
<evidence type="ECO:0000256" key="1">
    <source>
        <dbReference type="ARBA" id="ARBA00000200"/>
    </source>
</evidence>
<accession>A0A5M6DBF3</accession>
<feature type="binding site" evidence="7">
    <location>
        <begin position="45"/>
        <end position="46"/>
    </location>
    <ligand>
        <name>4-CDP-2-C-methyl-D-erythritol 2-phosphate</name>
        <dbReference type="ChEBI" id="CHEBI:57919"/>
    </ligand>
</feature>
<feature type="binding site" evidence="7">
    <location>
        <begin position="67"/>
        <end position="69"/>
    </location>
    <ligand>
        <name>4-CDP-2-C-methyl-D-erythritol 2-phosphate</name>
        <dbReference type="ChEBI" id="CHEBI:57919"/>
    </ligand>
</feature>
<comment type="subunit">
    <text evidence="7">Homotrimer.</text>
</comment>
<feature type="site" description="Transition state stabilizer" evidence="7">
    <location>
        <position position="144"/>
    </location>
</feature>
<dbReference type="GO" id="GO:0016114">
    <property type="term" value="P:terpenoid biosynthetic process"/>
    <property type="evidence" value="ECO:0007669"/>
    <property type="project" value="InterPro"/>
</dbReference>
<keyword evidence="5 7" id="KW-0414">Isoprene biosynthesis</keyword>
<dbReference type="PANTHER" id="PTHR43181">
    <property type="entry name" value="2-C-METHYL-D-ERYTHRITOL 2,4-CYCLODIPHOSPHATE SYNTHASE, CHLOROPLASTIC"/>
    <property type="match status" value="1"/>
</dbReference>
<comment type="function">
    <text evidence="7">Involved in the biosynthesis of isopentenyl diphosphate (IPP) and dimethylallyl diphosphate (DMAPP), two major building blocks of isoprenoid compounds. Catalyzes the conversion of 4-diphosphocytidyl-2-C-methyl-D-erythritol 2-phosphate (CDP-ME2P) to 2-C-methyl-D-erythritol 2,4-cyclodiphosphate (ME-CPP) with a corresponding release of cytidine 5-monophosphate (CMP).</text>
</comment>
<dbReference type="GO" id="GO:0008685">
    <property type="term" value="F:2-C-methyl-D-erythritol 2,4-cyclodiphosphate synthase activity"/>
    <property type="evidence" value="ECO:0007669"/>
    <property type="project" value="UniProtKB-UniRule"/>
</dbReference>
<evidence type="ECO:0000313" key="11">
    <source>
        <dbReference type="Proteomes" id="UP000324479"/>
    </source>
</evidence>
<evidence type="ECO:0000256" key="6">
    <source>
        <dbReference type="ARBA" id="ARBA00023239"/>
    </source>
</evidence>
<keyword evidence="4 7" id="KW-0479">Metal-binding</keyword>
<name>A0A5M6DBF3_9BACT</name>
<feature type="site" description="Transition state stabilizer" evidence="7">
    <location>
        <position position="45"/>
    </location>
</feature>
<evidence type="ECO:0000256" key="2">
    <source>
        <dbReference type="ARBA" id="ARBA00004709"/>
    </source>
</evidence>
<comment type="caution">
    <text evidence="7">Lacks conserved residue(s) required for the propagation of feature annotation.</text>
</comment>
<feature type="domain" description="2-C-methyl-D-erythritol 2,4-cyclodiphosphate synthase" evidence="9">
    <location>
        <begin position="12"/>
        <end position="165"/>
    </location>
</feature>
<feature type="binding site" evidence="7">
    <location>
        <position position="53"/>
    </location>
    <ligand>
        <name>a divalent metal cation</name>
        <dbReference type="ChEBI" id="CHEBI:60240"/>
    </ligand>
</feature>